<organism evidence="1 2">
    <name type="scientific">Capsella rubella</name>
    <dbReference type="NCBI Taxonomy" id="81985"/>
    <lineage>
        <taxon>Eukaryota</taxon>
        <taxon>Viridiplantae</taxon>
        <taxon>Streptophyta</taxon>
        <taxon>Embryophyta</taxon>
        <taxon>Tracheophyta</taxon>
        <taxon>Spermatophyta</taxon>
        <taxon>Magnoliopsida</taxon>
        <taxon>eudicotyledons</taxon>
        <taxon>Gunneridae</taxon>
        <taxon>Pentapetalae</taxon>
        <taxon>rosids</taxon>
        <taxon>malvids</taxon>
        <taxon>Brassicales</taxon>
        <taxon>Brassicaceae</taxon>
        <taxon>Camelineae</taxon>
        <taxon>Capsella</taxon>
    </lineage>
</organism>
<evidence type="ECO:0000313" key="1">
    <source>
        <dbReference type="EMBL" id="EOA25033.1"/>
    </source>
</evidence>
<dbReference type="EMBL" id="KB870809">
    <property type="protein sequence ID" value="EOA25033.1"/>
    <property type="molecule type" value="Genomic_DNA"/>
</dbReference>
<proteinExistence type="predicted"/>
<sequence>MRYKNLMAFAALITEVYKLKRRHFSALIHLFKFANLLFCCFWRTFKPGNNVCLGRLTRISIFGKQINICKLTRRSSW</sequence>
<keyword evidence="2" id="KW-1185">Reference proteome</keyword>
<evidence type="ECO:0000313" key="2">
    <source>
        <dbReference type="Proteomes" id="UP000029121"/>
    </source>
</evidence>
<dbReference type="Proteomes" id="UP000029121">
    <property type="component" value="Unassembled WGS sequence"/>
</dbReference>
<protein>
    <submittedName>
        <fullName evidence="1">Uncharacterized protein</fullName>
    </submittedName>
</protein>
<gene>
    <name evidence="1" type="ORF">CARUB_v10018339mg</name>
</gene>
<dbReference type="AlphaFoldDB" id="R0HMB5"/>
<name>R0HMB5_9BRAS</name>
<reference evidence="2" key="1">
    <citation type="journal article" date="2013" name="Nat. Genet.">
        <title>The Capsella rubella genome and the genomic consequences of rapid mating system evolution.</title>
        <authorList>
            <person name="Slotte T."/>
            <person name="Hazzouri K.M."/>
            <person name="Agren J.A."/>
            <person name="Koenig D."/>
            <person name="Maumus F."/>
            <person name="Guo Y.L."/>
            <person name="Steige K."/>
            <person name="Platts A.E."/>
            <person name="Escobar J.S."/>
            <person name="Newman L.K."/>
            <person name="Wang W."/>
            <person name="Mandakova T."/>
            <person name="Vello E."/>
            <person name="Smith L.M."/>
            <person name="Henz S.R."/>
            <person name="Steffen J."/>
            <person name="Takuno S."/>
            <person name="Brandvain Y."/>
            <person name="Coop G."/>
            <person name="Andolfatto P."/>
            <person name="Hu T.T."/>
            <person name="Blanchette M."/>
            <person name="Clark R.M."/>
            <person name="Quesneville H."/>
            <person name="Nordborg M."/>
            <person name="Gaut B.S."/>
            <person name="Lysak M.A."/>
            <person name="Jenkins J."/>
            <person name="Grimwood J."/>
            <person name="Chapman J."/>
            <person name="Prochnik S."/>
            <person name="Shu S."/>
            <person name="Rokhsar D."/>
            <person name="Schmutz J."/>
            <person name="Weigel D."/>
            <person name="Wright S.I."/>
        </authorList>
    </citation>
    <scope>NUCLEOTIDE SEQUENCE [LARGE SCALE GENOMIC DNA]</scope>
    <source>
        <strain evidence="2">cv. Monte Gargano</strain>
    </source>
</reference>
<accession>R0HMB5</accession>